<comment type="similarity">
    <text evidence="2">Belongs to the L6 tetraspanin family.</text>
</comment>
<evidence type="ECO:0000256" key="4">
    <source>
        <dbReference type="ARBA" id="ARBA00022989"/>
    </source>
</evidence>
<evidence type="ECO:0000313" key="8">
    <source>
        <dbReference type="Proteomes" id="UP000288216"/>
    </source>
</evidence>
<dbReference type="AlphaFoldDB" id="A0A401P8Y7"/>
<evidence type="ECO:0008006" key="9">
    <source>
        <dbReference type="Google" id="ProtNLM"/>
    </source>
</evidence>
<feature type="transmembrane region" description="Helical" evidence="6">
    <location>
        <begin position="50"/>
        <end position="70"/>
    </location>
</feature>
<keyword evidence="5 6" id="KW-0472">Membrane</keyword>
<reference evidence="7 8" key="1">
    <citation type="journal article" date="2018" name="Nat. Ecol. Evol.">
        <title>Shark genomes provide insights into elasmobranch evolution and the origin of vertebrates.</title>
        <authorList>
            <person name="Hara Y"/>
            <person name="Yamaguchi K"/>
            <person name="Onimaru K"/>
            <person name="Kadota M"/>
            <person name="Koyanagi M"/>
            <person name="Keeley SD"/>
            <person name="Tatsumi K"/>
            <person name="Tanaka K"/>
            <person name="Motone F"/>
            <person name="Kageyama Y"/>
            <person name="Nozu R"/>
            <person name="Adachi N"/>
            <person name="Nishimura O"/>
            <person name="Nakagawa R"/>
            <person name="Tanegashima C"/>
            <person name="Kiyatake I"/>
            <person name="Matsumoto R"/>
            <person name="Murakumo K"/>
            <person name="Nishida K"/>
            <person name="Terakita A"/>
            <person name="Kuratani S"/>
            <person name="Sato K"/>
            <person name="Hyodo S Kuraku.S."/>
        </authorList>
    </citation>
    <scope>NUCLEOTIDE SEQUENCE [LARGE SCALE GENOMIC DNA]</scope>
</reference>
<sequence>MCYGKCARCLGITLIPLALACIILNTLLFFPNGETGYNTPEQLAETVWCFSGILGSGLLMVFPILVFMGMENNDCCGCCGNESCGKRFANFSSIIFAGVGVAGAAYCFIVSAVGLNTGPKCTTNNNSNYTYPFVEGDYLGDHSMWNVCIEPPNIVTWHVTMFALLLVISGVQLVLCGIQVVNGLIGFICGECSCCSCCGSA</sequence>
<organism evidence="7 8">
    <name type="scientific">Scyliorhinus torazame</name>
    <name type="common">Cloudy catshark</name>
    <name type="synonym">Catulus torazame</name>
    <dbReference type="NCBI Taxonomy" id="75743"/>
    <lineage>
        <taxon>Eukaryota</taxon>
        <taxon>Metazoa</taxon>
        <taxon>Chordata</taxon>
        <taxon>Craniata</taxon>
        <taxon>Vertebrata</taxon>
        <taxon>Chondrichthyes</taxon>
        <taxon>Elasmobranchii</taxon>
        <taxon>Galeomorphii</taxon>
        <taxon>Galeoidea</taxon>
        <taxon>Carcharhiniformes</taxon>
        <taxon>Scyliorhinidae</taxon>
        <taxon>Scyliorhinus</taxon>
    </lineage>
</organism>
<keyword evidence="4 6" id="KW-1133">Transmembrane helix</keyword>
<accession>A0A401P8Y7</accession>
<dbReference type="PROSITE" id="PS51257">
    <property type="entry name" value="PROKAR_LIPOPROTEIN"/>
    <property type="match status" value="1"/>
</dbReference>
<dbReference type="OMA" id="MENNDCC"/>
<evidence type="ECO:0000256" key="3">
    <source>
        <dbReference type="ARBA" id="ARBA00022692"/>
    </source>
</evidence>
<evidence type="ECO:0000313" key="7">
    <source>
        <dbReference type="EMBL" id="GCB69568.1"/>
    </source>
</evidence>
<feature type="transmembrane region" description="Helical" evidence="6">
    <location>
        <begin position="12"/>
        <end position="30"/>
    </location>
</feature>
<gene>
    <name evidence="7" type="ORF">scyTo_0001078</name>
</gene>
<evidence type="ECO:0000256" key="5">
    <source>
        <dbReference type="ARBA" id="ARBA00023136"/>
    </source>
</evidence>
<evidence type="ECO:0000256" key="2">
    <source>
        <dbReference type="ARBA" id="ARBA00006193"/>
    </source>
</evidence>
<feature type="transmembrane region" description="Helical" evidence="6">
    <location>
        <begin position="154"/>
        <end position="175"/>
    </location>
</feature>
<keyword evidence="8" id="KW-1185">Reference proteome</keyword>
<dbReference type="PANTHER" id="PTHR14198">
    <property type="entry name" value="TRANSMEMBRANE 4 L6 FAMILY MEMBER 1-RELATED"/>
    <property type="match status" value="1"/>
</dbReference>
<dbReference type="GO" id="GO:0016020">
    <property type="term" value="C:membrane"/>
    <property type="evidence" value="ECO:0007669"/>
    <property type="project" value="UniProtKB-SubCell"/>
</dbReference>
<proteinExistence type="inferred from homology"/>
<protein>
    <recommendedName>
        <fullName evidence="9">Transmembrane 4 L6 family member 4</fullName>
    </recommendedName>
</protein>
<dbReference type="EMBL" id="BFAA01000229">
    <property type="protein sequence ID" value="GCB69568.1"/>
    <property type="molecule type" value="Genomic_DNA"/>
</dbReference>
<evidence type="ECO:0000256" key="6">
    <source>
        <dbReference type="SAM" id="Phobius"/>
    </source>
</evidence>
<dbReference type="Proteomes" id="UP000288216">
    <property type="component" value="Unassembled WGS sequence"/>
</dbReference>
<name>A0A401P8Y7_SCYTO</name>
<dbReference type="Pfam" id="PF05805">
    <property type="entry name" value="L6_membrane"/>
    <property type="match status" value="1"/>
</dbReference>
<dbReference type="STRING" id="75743.A0A401P8Y7"/>
<dbReference type="PANTHER" id="PTHR14198:SF15">
    <property type="entry name" value="TRANSMEMBRANE 4 L6 FAMILY MEMBER 4"/>
    <property type="match status" value="1"/>
</dbReference>
<evidence type="ECO:0000256" key="1">
    <source>
        <dbReference type="ARBA" id="ARBA00004141"/>
    </source>
</evidence>
<comment type="subcellular location">
    <subcellularLocation>
        <location evidence="1">Membrane</location>
        <topology evidence="1">Multi-pass membrane protein</topology>
    </subcellularLocation>
</comment>
<feature type="transmembrane region" description="Helical" evidence="6">
    <location>
        <begin position="91"/>
        <end position="115"/>
    </location>
</feature>
<comment type="caution">
    <text evidence="7">The sequence shown here is derived from an EMBL/GenBank/DDBJ whole genome shotgun (WGS) entry which is preliminary data.</text>
</comment>
<dbReference type="OrthoDB" id="9449742at2759"/>
<keyword evidence="3 6" id="KW-0812">Transmembrane</keyword>
<dbReference type="InterPro" id="IPR008661">
    <property type="entry name" value="L6_membrane"/>
</dbReference>